<dbReference type="SUPFAM" id="SSF54821">
    <property type="entry name" value="Ribosomal protein S3 C-terminal domain"/>
    <property type="match status" value="1"/>
</dbReference>
<dbReference type="GO" id="GO:0005840">
    <property type="term" value="C:ribosome"/>
    <property type="evidence" value="ECO:0007669"/>
    <property type="project" value="UniProtKB-KW"/>
</dbReference>
<gene>
    <name evidence="5" type="ORF">Ahy_B05g076660</name>
</gene>
<evidence type="ECO:0000259" key="4">
    <source>
        <dbReference type="Pfam" id="PF00189"/>
    </source>
</evidence>
<dbReference type="GO" id="GO:0006412">
    <property type="term" value="P:translation"/>
    <property type="evidence" value="ECO:0007669"/>
    <property type="project" value="InterPro"/>
</dbReference>
<dbReference type="Pfam" id="PF00189">
    <property type="entry name" value="Ribosomal_S3_C"/>
    <property type="match status" value="1"/>
</dbReference>
<dbReference type="STRING" id="3818.A0A444Z3Q4"/>
<comment type="similarity">
    <text evidence="1">Belongs to the universal ribosomal protein uS3 family.</text>
</comment>
<keyword evidence="6" id="KW-1185">Reference proteome</keyword>
<dbReference type="Gene3D" id="1.10.510.10">
    <property type="entry name" value="Transferase(Phosphotransferase) domain 1"/>
    <property type="match status" value="1"/>
</dbReference>
<keyword evidence="2" id="KW-0689">Ribosomal protein</keyword>
<dbReference type="GO" id="GO:1990904">
    <property type="term" value="C:ribonucleoprotein complex"/>
    <property type="evidence" value="ECO:0007669"/>
    <property type="project" value="UniProtKB-KW"/>
</dbReference>
<dbReference type="EMBL" id="SDMP01000015">
    <property type="protein sequence ID" value="RYR08823.1"/>
    <property type="molecule type" value="Genomic_DNA"/>
</dbReference>
<keyword evidence="3" id="KW-0687">Ribonucleoprotein</keyword>
<organism evidence="5 6">
    <name type="scientific">Arachis hypogaea</name>
    <name type="common">Peanut</name>
    <dbReference type="NCBI Taxonomy" id="3818"/>
    <lineage>
        <taxon>Eukaryota</taxon>
        <taxon>Viridiplantae</taxon>
        <taxon>Streptophyta</taxon>
        <taxon>Embryophyta</taxon>
        <taxon>Tracheophyta</taxon>
        <taxon>Spermatophyta</taxon>
        <taxon>Magnoliopsida</taxon>
        <taxon>eudicotyledons</taxon>
        <taxon>Gunneridae</taxon>
        <taxon>Pentapetalae</taxon>
        <taxon>rosids</taxon>
        <taxon>fabids</taxon>
        <taxon>Fabales</taxon>
        <taxon>Fabaceae</taxon>
        <taxon>Papilionoideae</taxon>
        <taxon>50 kb inversion clade</taxon>
        <taxon>dalbergioids sensu lato</taxon>
        <taxon>Dalbergieae</taxon>
        <taxon>Pterocarpus clade</taxon>
        <taxon>Arachis</taxon>
    </lineage>
</organism>
<evidence type="ECO:0000256" key="2">
    <source>
        <dbReference type="ARBA" id="ARBA00022980"/>
    </source>
</evidence>
<dbReference type="InterPro" id="IPR027417">
    <property type="entry name" value="P-loop_NTPase"/>
</dbReference>
<comment type="caution">
    <text evidence="5">The sequence shown here is derived from an EMBL/GenBank/DDBJ whole genome shotgun (WGS) entry which is preliminary data.</text>
</comment>
<dbReference type="Gene3D" id="3.30.1140.32">
    <property type="entry name" value="Ribosomal protein S3, C-terminal domain"/>
    <property type="match status" value="1"/>
</dbReference>
<feature type="domain" description="Small ribosomal subunit protein uS3 C-terminal" evidence="4">
    <location>
        <begin position="158"/>
        <end position="229"/>
    </location>
</feature>
<proteinExistence type="inferred from homology"/>
<evidence type="ECO:0000313" key="6">
    <source>
        <dbReference type="Proteomes" id="UP000289738"/>
    </source>
</evidence>
<dbReference type="Proteomes" id="UP000289738">
    <property type="component" value="Chromosome B05"/>
</dbReference>
<dbReference type="SUPFAM" id="SSF52540">
    <property type="entry name" value="P-loop containing nucleoside triphosphate hydrolases"/>
    <property type="match status" value="1"/>
</dbReference>
<accession>A0A444Z3Q4</accession>
<protein>
    <recommendedName>
        <fullName evidence="4">Small ribosomal subunit protein uS3 C-terminal domain-containing protein</fullName>
    </recommendedName>
</protein>
<evidence type="ECO:0000313" key="5">
    <source>
        <dbReference type="EMBL" id="RYR08823.1"/>
    </source>
</evidence>
<dbReference type="GO" id="GO:0003735">
    <property type="term" value="F:structural constituent of ribosome"/>
    <property type="evidence" value="ECO:0007669"/>
    <property type="project" value="InterPro"/>
</dbReference>
<reference evidence="5 6" key="1">
    <citation type="submission" date="2019-01" db="EMBL/GenBank/DDBJ databases">
        <title>Sequencing of cultivated peanut Arachis hypogaea provides insights into genome evolution and oil improvement.</title>
        <authorList>
            <person name="Chen X."/>
        </authorList>
    </citation>
    <scope>NUCLEOTIDE SEQUENCE [LARGE SCALE GENOMIC DNA]</scope>
    <source>
        <strain evidence="6">cv. Fuhuasheng</strain>
        <tissue evidence="5">Leaves</tissue>
    </source>
</reference>
<dbReference type="InterPro" id="IPR036419">
    <property type="entry name" value="Ribosomal_S3_C_sf"/>
</dbReference>
<dbReference type="PANTHER" id="PTHR33477">
    <property type="entry name" value="P-LOOP NTPASE DOMAIN-CONTAINING PROTEIN LPA1 HOMOLOG 1"/>
    <property type="match status" value="1"/>
</dbReference>
<evidence type="ECO:0000256" key="1">
    <source>
        <dbReference type="ARBA" id="ARBA00010761"/>
    </source>
</evidence>
<sequence>MGREQNLTETLNYNRHHRRAVATAIATATVTTIHLLDASANATTCFDDLFSRCLFRRCVSSGRDTVTFEKEPMPSSLATIPNHVAIKIALELKKLLIDNSLLYVSQSNLEVNLFKVMERRGYREEYISHYKMMTRFHHQRVPLVILVCGTACVGKSTIATQLAQRLNYQMCCRFVMKNGAKGCEVIVSGKLRAQRAKSMKFKDGYMISSGQPVKNCIDSAVRHVLLRQVRIWIRNVADDDNCNKGKEKTQLKLDWSTRRKICIGVAKDLAYLHGESRLKIVG</sequence>
<dbReference type="InterPro" id="IPR001351">
    <property type="entry name" value="Ribosomal_uS3_C"/>
</dbReference>
<dbReference type="AlphaFoldDB" id="A0A444Z3Q4"/>
<evidence type="ECO:0000256" key="3">
    <source>
        <dbReference type="ARBA" id="ARBA00023274"/>
    </source>
</evidence>
<dbReference type="PANTHER" id="PTHR33477:SF2">
    <property type="entry name" value="2-PHOSPHOGLYCERATE KINASE"/>
    <property type="match status" value="1"/>
</dbReference>
<name>A0A444Z3Q4_ARAHY</name>